<dbReference type="EMBL" id="CAGA01000015">
    <property type="protein sequence ID" value="CCE29542.1"/>
    <property type="molecule type" value="Genomic_DNA"/>
</dbReference>
<feature type="domain" description="2EXR" evidence="2">
    <location>
        <begin position="57"/>
        <end position="150"/>
    </location>
</feature>
<accession>M1VVH7</accession>
<feature type="region of interest" description="Disordered" evidence="1">
    <location>
        <begin position="382"/>
        <end position="414"/>
    </location>
</feature>
<organism evidence="3 4">
    <name type="scientific">Claviceps purpurea (strain 20.1)</name>
    <name type="common">Ergot fungus</name>
    <name type="synonym">Sphacelia segetum</name>
    <dbReference type="NCBI Taxonomy" id="1111077"/>
    <lineage>
        <taxon>Eukaryota</taxon>
        <taxon>Fungi</taxon>
        <taxon>Dikarya</taxon>
        <taxon>Ascomycota</taxon>
        <taxon>Pezizomycotina</taxon>
        <taxon>Sordariomycetes</taxon>
        <taxon>Hypocreomycetidae</taxon>
        <taxon>Hypocreales</taxon>
        <taxon>Clavicipitaceae</taxon>
        <taxon>Claviceps</taxon>
    </lineage>
</organism>
<proteinExistence type="predicted"/>
<gene>
    <name evidence="3" type="ORF">CPUR_03389</name>
</gene>
<feature type="compositionally biased region" description="Low complexity" evidence="1">
    <location>
        <begin position="34"/>
        <end position="45"/>
    </location>
</feature>
<evidence type="ECO:0000259" key="2">
    <source>
        <dbReference type="Pfam" id="PF20150"/>
    </source>
</evidence>
<dbReference type="STRING" id="1111077.M1VVH7"/>
<dbReference type="InterPro" id="IPR045518">
    <property type="entry name" value="2EXR"/>
</dbReference>
<reference evidence="3 4" key="1">
    <citation type="journal article" date="2013" name="PLoS Genet.">
        <title>Plant-symbiotic fungi as chemical engineers: Multi-genome analysis of the Clavicipitaceae reveals dynamics of alkaloid loci.</title>
        <authorList>
            <person name="Schardl C.L."/>
            <person name="Young C.A."/>
            <person name="Hesse U."/>
            <person name="Amyotte S.G."/>
            <person name="Andreeva K."/>
            <person name="Calie P.J."/>
            <person name="Fleetwood D.J."/>
            <person name="Haws D.C."/>
            <person name="Moore N."/>
            <person name="Oeser B."/>
            <person name="Panaccione D.G."/>
            <person name="Schweri K.K."/>
            <person name="Voisey C.R."/>
            <person name="Farman M.L."/>
            <person name="Jaromczyk J.W."/>
            <person name="Roe B.A."/>
            <person name="O'Sullivan D.M."/>
            <person name="Scott B."/>
            <person name="Tudzynski P."/>
            <person name="An Z."/>
            <person name="Arnaoudova E.G."/>
            <person name="Bullock C.T."/>
            <person name="Charlton N.D."/>
            <person name="Chen L."/>
            <person name="Cox M."/>
            <person name="Dinkins R.D."/>
            <person name="Florea S."/>
            <person name="Glenn A.E."/>
            <person name="Gordon A."/>
            <person name="Gueldener U."/>
            <person name="Harris D.R."/>
            <person name="Hollin W."/>
            <person name="Jaromczyk J."/>
            <person name="Johnson R.D."/>
            <person name="Khan A.K."/>
            <person name="Leistner E."/>
            <person name="Leuchtmann A."/>
            <person name="Li C."/>
            <person name="Liu J."/>
            <person name="Liu J."/>
            <person name="Liu M."/>
            <person name="Mace W."/>
            <person name="Machado C."/>
            <person name="Nagabhyru P."/>
            <person name="Pan J."/>
            <person name="Schmid J."/>
            <person name="Sugawara K."/>
            <person name="Steiner U."/>
            <person name="Takach J.E."/>
            <person name="Tanaka E."/>
            <person name="Webb J.S."/>
            <person name="Wilson E.V."/>
            <person name="Wiseman J.L."/>
            <person name="Yoshida R."/>
            <person name="Zeng Z."/>
        </authorList>
    </citation>
    <scope>NUCLEOTIDE SEQUENCE [LARGE SCALE GENOMIC DNA]</scope>
    <source>
        <strain evidence="3 4">20.1</strain>
    </source>
</reference>
<evidence type="ECO:0000313" key="4">
    <source>
        <dbReference type="Proteomes" id="UP000016801"/>
    </source>
</evidence>
<keyword evidence="4" id="KW-1185">Reference proteome</keyword>
<feature type="compositionally biased region" description="Acidic residues" evidence="1">
    <location>
        <begin position="405"/>
        <end position="414"/>
    </location>
</feature>
<name>M1VVH7_CLAP2</name>
<evidence type="ECO:0000313" key="3">
    <source>
        <dbReference type="EMBL" id="CCE29542.1"/>
    </source>
</evidence>
<dbReference type="eggNOG" id="ENOG502SWCQ">
    <property type="taxonomic scope" value="Eukaryota"/>
</dbReference>
<feature type="region of interest" description="Disordered" evidence="1">
    <location>
        <begin position="1"/>
        <end position="57"/>
    </location>
</feature>
<comment type="caution">
    <text evidence="3">The sequence shown here is derived from an EMBL/GenBank/DDBJ whole genome shotgun (WGS) entry which is preliminary data.</text>
</comment>
<dbReference type="HOGENOM" id="CLU_046152_0_0_1"/>
<sequence length="434" mass="50044">MRSDDHNSSDDTSTFDDSKNSTQNHNSLIDDEAGQSGEESSSGQDFRNRDSAPRPTFHQFMQLPPELRHQIWHLYCPDLSAKARVLQFMFWDWVVTPHPTLKDLTKTLRVMLSTHHESRTIALRKYPDKLGIEKGSGNAIIRFRKETDVVTLLDWRQHRDFFFSGFTDEIENFAILPMQNIDETMRDYNEDLVEIVIGLKQWFPNLKRLFSLWSPQYHLSSYNKDWCVTDNVYSYLSLTQGLEYGLPVDVYTLFCWPDLDAHPTFTRSSVPRLCSAETIKKMGVEVWPIAYFQQMEGLILWASMRVLYLKPELAAGSTRFHDDGEGSDMEYSNMLDYGTISDDHGSEEMDDDEVIELDGSLMEEQLSGEDERAASLELEEVQVSGDPHAEPLPRSRKRKAMAVDSADEEVEVEEIGEGIEEDDDVQVIRRRISE</sequence>
<dbReference type="Pfam" id="PF20150">
    <property type="entry name" value="2EXR"/>
    <property type="match status" value="1"/>
</dbReference>
<dbReference type="VEuPathDB" id="FungiDB:CPUR_03389"/>
<dbReference type="AlphaFoldDB" id="M1VVH7"/>
<dbReference type="Proteomes" id="UP000016801">
    <property type="component" value="Unassembled WGS sequence"/>
</dbReference>
<evidence type="ECO:0000256" key="1">
    <source>
        <dbReference type="SAM" id="MobiDB-lite"/>
    </source>
</evidence>
<protein>
    <recommendedName>
        <fullName evidence="2">2EXR domain-containing protein</fullName>
    </recommendedName>
</protein>
<dbReference type="OrthoDB" id="3501032at2759"/>